<sequence>MTLQSSPSDILPTYDRVALDFYAQRDRSLFEKPMLDRMLGVTPRNMSPRRLLDLGCGTGAPIATYLAERGLAVTGVDGAAGMVELFARTLPRETAVHADMRGLDLAQTFDAILAWNSFFHLSPDDQRSMFEVFRRHAAPNAALMFTTGTSAGEVWGEAAGAEVYHSSLDPAEYRDLLVQHDFKLIDHRPEDPSCHGHTIWLARYIGAPGHA</sequence>
<keyword evidence="1 4" id="KW-0489">Methyltransferase</keyword>
<dbReference type="GO" id="GO:0032259">
    <property type="term" value="P:methylation"/>
    <property type="evidence" value="ECO:0007669"/>
    <property type="project" value="UniProtKB-KW"/>
</dbReference>
<keyword evidence="5" id="KW-1185">Reference proteome</keyword>
<dbReference type="AlphaFoldDB" id="A0A2T7G1H6"/>
<dbReference type="CDD" id="cd02440">
    <property type="entry name" value="AdoMet_MTases"/>
    <property type="match status" value="1"/>
</dbReference>
<dbReference type="GO" id="GO:0008168">
    <property type="term" value="F:methyltransferase activity"/>
    <property type="evidence" value="ECO:0007669"/>
    <property type="project" value="UniProtKB-KW"/>
</dbReference>
<dbReference type="PANTHER" id="PTHR43861">
    <property type="entry name" value="TRANS-ACONITATE 2-METHYLTRANSFERASE-RELATED"/>
    <property type="match status" value="1"/>
</dbReference>
<dbReference type="EMBL" id="QCYG01000001">
    <property type="protein sequence ID" value="PVA08271.1"/>
    <property type="molecule type" value="Genomic_DNA"/>
</dbReference>
<reference evidence="4 5" key="1">
    <citation type="submission" date="2018-04" db="EMBL/GenBank/DDBJ databases">
        <title>Pelagivirga bohaiensis gen. nov., sp. nov., a bacterium isolated from the Bohai Sea.</title>
        <authorList>
            <person name="Ji X."/>
        </authorList>
    </citation>
    <scope>NUCLEOTIDE SEQUENCE [LARGE SCALE GENOMIC DNA]</scope>
    <source>
        <strain evidence="4 5">BH-SD16</strain>
    </source>
</reference>
<dbReference type="OrthoDB" id="9765084at2"/>
<evidence type="ECO:0000313" key="4">
    <source>
        <dbReference type="EMBL" id="PVA08271.1"/>
    </source>
</evidence>
<dbReference type="Pfam" id="PF13649">
    <property type="entry name" value="Methyltransf_25"/>
    <property type="match status" value="1"/>
</dbReference>
<comment type="caution">
    <text evidence="4">The sequence shown here is derived from an EMBL/GenBank/DDBJ whole genome shotgun (WGS) entry which is preliminary data.</text>
</comment>
<proteinExistence type="predicted"/>
<protein>
    <submittedName>
        <fullName evidence="4">SAM-dependent methyltransferase</fullName>
    </submittedName>
</protein>
<dbReference type="Gene3D" id="3.40.50.150">
    <property type="entry name" value="Vaccinia Virus protein VP39"/>
    <property type="match status" value="1"/>
</dbReference>
<dbReference type="Proteomes" id="UP000244817">
    <property type="component" value="Unassembled WGS sequence"/>
</dbReference>
<evidence type="ECO:0000256" key="2">
    <source>
        <dbReference type="ARBA" id="ARBA00022679"/>
    </source>
</evidence>
<evidence type="ECO:0000256" key="1">
    <source>
        <dbReference type="ARBA" id="ARBA00022603"/>
    </source>
</evidence>
<evidence type="ECO:0000259" key="3">
    <source>
        <dbReference type="Pfam" id="PF13649"/>
    </source>
</evidence>
<keyword evidence="2 4" id="KW-0808">Transferase</keyword>
<dbReference type="RefSeq" id="WP_108639425.1">
    <property type="nucleotide sequence ID" value="NZ_QCYG01000001.1"/>
</dbReference>
<feature type="domain" description="Methyltransferase" evidence="3">
    <location>
        <begin position="52"/>
        <end position="139"/>
    </location>
</feature>
<evidence type="ECO:0000313" key="5">
    <source>
        <dbReference type="Proteomes" id="UP000244817"/>
    </source>
</evidence>
<name>A0A2T7G1H6_9RHOB</name>
<organism evidence="4 5">
    <name type="scientific">Thalassorhabdomicrobium marinisediminis</name>
    <dbReference type="NCBI Taxonomy" id="2170577"/>
    <lineage>
        <taxon>Bacteria</taxon>
        <taxon>Pseudomonadati</taxon>
        <taxon>Pseudomonadota</taxon>
        <taxon>Alphaproteobacteria</taxon>
        <taxon>Rhodobacterales</taxon>
        <taxon>Paracoccaceae</taxon>
        <taxon>Thalassorhabdomicrobium</taxon>
    </lineage>
</organism>
<dbReference type="InterPro" id="IPR029063">
    <property type="entry name" value="SAM-dependent_MTases_sf"/>
</dbReference>
<dbReference type="InterPro" id="IPR041698">
    <property type="entry name" value="Methyltransf_25"/>
</dbReference>
<dbReference type="SUPFAM" id="SSF53335">
    <property type="entry name" value="S-adenosyl-L-methionine-dependent methyltransferases"/>
    <property type="match status" value="1"/>
</dbReference>
<dbReference type="PANTHER" id="PTHR43861:SF1">
    <property type="entry name" value="TRANS-ACONITATE 2-METHYLTRANSFERASE"/>
    <property type="match status" value="1"/>
</dbReference>
<accession>A0A2T7G1H6</accession>
<gene>
    <name evidence="4" type="ORF">DC363_01925</name>
</gene>